<evidence type="ECO:0000313" key="3">
    <source>
        <dbReference type="Proteomes" id="UP000031036"/>
    </source>
</evidence>
<sequence length="64" mass="7150">MTLTSDIDILEGTEEVVKDETQTDERRNPFPGLPYLSDKQVAGRFENSILLTLLTIADNVKNPS</sequence>
<gene>
    <name evidence="2" type="ORF">Tcan_01844</name>
</gene>
<keyword evidence="3" id="KW-1185">Reference proteome</keyword>
<feature type="compositionally biased region" description="Basic and acidic residues" evidence="1">
    <location>
        <begin position="15"/>
        <end position="28"/>
    </location>
</feature>
<accession>A0A0B2VM32</accession>
<evidence type="ECO:0000313" key="2">
    <source>
        <dbReference type="EMBL" id="KHN82497.1"/>
    </source>
</evidence>
<organism evidence="2 3">
    <name type="scientific">Toxocara canis</name>
    <name type="common">Canine roundworm</name>
    <dbReference type="NCBI Taxonomy" id="6265"/>
    <lineage>
        <taxon>Eukaryota</taxon>
        <taxon>Metazoa</taxon>
        <taxon>Ecdysozoa</taxon>
        <taxon>Nematoda</taxon>
        <taxon>Chromadorea</taxon>
        <taxon>Rhabditida</taxon>
        <taxon>Spirurina</taxon>
        <taxon>Ascaridomorpha</taxon>
        <taxon>Ascaridoidea</taxon>
        <taxon>Toxocaridae</taxon>
        <taxon>Toxocara</taxon>
    </lineage>
</organism>
<feature type="region of interest" description="Disordered" evidence="1">
    <location>
        <begin position="1"/>
        <end position="32"/>
    </location>
</feature>
<dbReference type="Proteomes" id="UP000031036">
    <property type="component" value="Unassembled WGS sequence"/>
</dbReference>
<protein>
    <submittedName>
        <fullName evidence="2">Uncharacterized protein</fullName>
    </submittedName>
</protein>
<evidence type="ECO:0000256" key="1">
    <source>
        <dbReference type="SAM" id="MobiDB-lite"/>
    </source>
</evidence>
<dbReference type="AlphaFoldDB" id="A0A0B2VM32"/>
<name>A0A0B2VM32_TOXCA</name>
<dbReference type="EMBL" id="JPKZ01001346">
    <property type="protein sequence ID" value="KHN82497.1"/>
    <property type="molecule type" value="Genomic_DNA"/>
</dbReference>
<proteinExistence type="predicted"/>
<reference evidence="2 3" key="1">
    <citation type="submission" date="2014-11" db="EMBL/GenBank/DDBJ databases">
        <title>Genetic blueprint of the zoonotic pathogen Toxocara canis.</title>
        <authorList>
            <person name="Zhu X.-Q."/>
            <person name="Korhonen P.K."/>
            <person name="Cai H."/>
            <person name="Young N.D."/>
            <person name="Nejsum P."/>
            <person name="von Samson-Himmelstjerna G."/>
            <person name="Boag P.R."/>
            <person name="Tan P."/>
            <person name="Li Q."/>
            <person name="Min J."/>
            <person name="Yang Y."/>
            <person name="Wang X."/>
            <person name="Fang X."/>
            <person name="Hall R.S."/>
            <person name="Hofmann A."/>
            <person name="Sternberg P.W."/>
            <person name="Jex A.R."/>
            <person name="Gasser R.B."/>
        </authorList>
    </citation>
    <scope>NUCLEOTIDE SEQUENCE [LARGE SCALE GENOMIC DNA]</scope>
    <source>
        <strain evidence="2">PN_DK_2014</strain>
    </source>
</reference>
<comment type="caution">
    <text evidence="2">The sequence shown here is derived from an EMBL/GenBank/DDBJ whole genome shotgun (WGS) entry which is preliminary data.</text>
</comment>